<dbReference type="EMBL" id="JACCAA010000001">
    <property type="protein sequence ID" value="NYG58761.1"/>
    <property type="molecule type" value="Genomic_DNA"/>
</dbReference>
<accession>A0A7Y9RY16</accession>
<sequence>MTMNEYNATVAREVLTAIADLEAGTCTLAEVQAVLQGAIPRFENDGSGIASAVRLAEADLEEIQFTTLLDEQVPAAIFRLDELRASIEGSADV</sequence>
<proteinExistence type="predicted"/>
<reference evidence="1 2" key="1">
    <citation type="submission" date="2020-07" db="EMBL/GenBank/DDBJ databases">
        <title>Sequencing the genomes of 1000 actinobacteria strains.</title>
        <authorList>
            <person name="Klenk H.-P."/>
        </authorList>
    </citation>
    <scope>NUCLEOTIDE SEQUENCE [LARGE SCALE GENOMIC DNA]</scope>
    <source>
        <strain evidence="1 2">DSM 23819</strain>
    </source>
</reference>
<evidence type="ECO:0000313" key="1">
    <source>
        <dbReference type="EMBL" id="NYG58761.1"/>
    </source>
</evidence>
<dbReference type="AlphaFoldDB" id="A0A7Y9RY16"/>
<keyword evidence="2" id="KW-1185">Reference proteome</keyword>
<dbReference type="Proteomes" id="UP000540656">
    <property type="component" value="Unassembled WGS sequence"/>
</dbReference>
<evidence type="ECO:0000313" key="2">
    <source>
        <dbReference type="Proteomes" id="UP000540656"/>
    </source>
</evidence>
<protein>
    <submittedName>
        <fullName evidence="1">Uncharacterized protein</fullName>
    </submittedName>
</protein>
<name>A0A7Y9RY16_9ACTN</name>
<comment type="caution">
    <text evidence="1">The sequence shown here is derived from an EMBL/GenBank/DDBJ whole genome shotgun (WGS) entry which is preliminary data.</text>
</comment>
<gene>
    <name evidence="1" type="ORF">BJ980_001684</name>
</gene>
<organism evidence="1 2">
    <name type="scientific">Nocardioides daedukensis</name>
    <dbReference type="NCBI Taxonomy" id="634462"/>
    <lineage>
        <taxon>Bacteria</taxon>
        <taxon>Bacillati</taxon>
        <taxon>Actinomycetota</taxon>
        <taxon>Actinomycetes</taxon>
        <taxon>Propionibacteriales</taxon>
        <taxon>Nocardioidaceae</taxon>
        <taxon>Nocardioides</taxon>
    </lineage>
</organism>
<dbReference type="RefSeq" id="WP_179501890.1">
    <property type="nucleotide sequence ID" value="NZ_JACCAA010000001.1"/>
</dbReference>